<dbReference type="Gene3D" id="1.25.40.10">
    <property type="entry name" value="Tetratricopeptide repeat domain"/>
    <property type="match status" value="2"/>
</dbReference>
<reference evidence="2" key="1">
    <citation type="submission" date="2018-11" db="EMBL/GenBank/DDBJ databases">
        <title>Henneguya salminicola genome and transcriptome.</title>
        <authorList>
            <person name="Yahalomi D."/>
            <person name="Atkinson S.D."/>
            <person name="Neuhof M."/>
            <person name="Chang E.S."/>
            <person name="Philippe H."/>
            <person name="Cartwright P."/>
            <person name="Bartholomew J.L."/>
            <person name="Huchon D."/>
        </authorList>
    </citation>
    <scope>NUCLEOTIDE SEQUENCE</scope>
    <source>
        <strain evidence="2">Hz1</strain>
        <tissue evidence="2">Whole</tissue>
    </source>
</reference>
<dbReference type="GO" id="GO:0016567">
    <property type="term" value="P:protein ubiquitination"/>
    <property type="evidence" value="ECO:0007669"/>
    <property type="project" value="TreeGrafter"/>
</dbReference>
<name>A0A6G3ME78_HENSL</name>
<proteinExistence type="predicted"/>
<keyword evidence="2" id="KW-0132">Cell division</keyword>
<accession>A0A6G3ME78</accession>
<dbReference type="SMART" id="SM00028">
    <property type="entry name" value="TPR"/>
    <property type="match status" value="2"/>
</dbReference>
<protein>
    <submittedName>
        <fullName evidence="2">Cell division cycle protein 23 homolog (Trinotate prediction)</fullName>
    </submittedName>
</protein>
<dbReference type="GO" id="GO:0051301">
    <property type="term" value="P:cell division"/>
    <property type="evidence" value="ECO:0007669"/>
    <property type="project" value="UniProtKB-KW"/>
</dbReference>
<dbReference type="InterPro" id="IPR019734">
    <property type="entry name" value="TPR_rpt"/>
</dbReference>
<dbReference type="EMBL" id="GHBP01000530">
    <property type="protein sequence ID" value="NDJ92355.1"/>
    <property type="molecule type" value="Transcribed_RNA"/>
</dbReference>
<dbReference type="InterPro" id="IPR011990">
    <property type="entry name" value="TPR-like_helical_dom_sf"/>
</dbReference>
<keyword evidence="2" id="KW-0131">Cell cycle</keyword>
<keyword evidence="1" id="KW-0802">TPR repeat</keyword>
<evidence type="ECO:0000256" key="1">
    <source>
        <dbReference type="ARBA" id="ARBA00022803"/>
    </source>
</evidence>
<dbReference type="GO" id="GO:0045842">
    <property type="term" value="P:positive regulation of mitotic metaphase/anaphase transition"/>
    <property type="evidence" value="ECO:0007669"/>
    <property type="project" value="TreeGrafter"/>
</dbReference>
<dbReference type="AlphaFoldDB" id="A0A6G3ME78"/>
<dbReference type="Pfam" id="PF13181">
    <property type="entry name" value="TPR_8"/>
    <property type="match status" value="1"/>
</dbReference>
<dbReference type="GO" id="GO:0031145">
    <property type="term" value="P:anaphase-promoting complex-dependent catabolic process"/>
    <property type="evidence" value="ECO:0007669"/>
    <property type="project" value="TreeGrafter"/>
</dbReference>
<dbReference type="PANTHER" id="PTHR12558">
    <property type="entry name" value="CELL DIVISION CYCLE 16,23,27"/>
    <property type="match status" value="1"/>
</dbReference>
<sequence>MKDFYILEVEKKLGVSKLNKQNWDNFSSIGFSDTLYIKSSMAIKHKSLNLIDRAKNIYEEIFELDPYSVEHVDTFSNILYLHQDITRLSKLVRETVAYARYKPETCYAIGNLYNVANLHSEASIYFRQSLLLNSTYTPAWTLLGHEFIELKNIPSAMAAYKRAIG</sequence>
<dbReference type="PANTHER" id="PTHR12558:SF10">
    <property type="entry name" value="CELL DIVISION CYCLE PROTEIN 23 HOMOLOG"/>
    <property type="match status" value="1"/>
</dbReference>
<dbReference type="SUPFAM" id="SSF48452">
    <property type="entry name" value="TPR-like"/>
    <property type="match status" value="1"/>
</dbReference>
<dbReference type="GO" id="GO:0005680">
    <property type="term" value="C:anaphase-promoting complex"/>
    <property type="evidence" value="ECO:0007669"/>
    <property type="project" value="TreeGrafter"/>
</dbReference>
<evidence type="ECO:0000313" key="2">
    <source>
        <dbReference type="EMBL" id="NDJ92355.1"/>
    </source>
</evidence>
<organism evidence="2">
    <name type="scientific">Henneguya salminicola</name>
    <name type="common">Myxosporean</name>
    <dbReference type="NCBI Taxonomy" id="69463"/>
    <lineage>
        <taxon>Eukaryota</taxon>
        <taxon>Metazoa</taxon>
        <taxon>Cnidaria</taxon>
        <taxon>Myxozoa</taxon>
        <taxon>Myxosporea</taxon>
        <taxon>Bivalvulida</taxon>
        <taxon>Platysporina</taxon>
        <taxon>Myxobolidae</taxon>
        <taxon>Henneguya</taxon>
    </lineage>
</organism>